<comment type="caution">
    <text evidence="4">The sequence shown here is derived from an EMBL/GenBank/DDBJ whole genome shotgun (WGS) entry which is preliminary data.</text>
</comment>
<protein>
    <submittedName>
        <fullName evidence="4">Hydroxypyruvate isomerase</fullName>
    </submittedName>
</protein>
<dbReference type="InterPro" id="IPR036237">
    <property type="entry name" value="Xyl_isomerase-like_sf"/>
</dbReference>
<dbReference type="Proteomes" id="UP000003257">
    <property type="component" value="Unassembled WGS sequence"/>
</dbReference>
<dbReference type="GO" id="GO:0016853">
    <property type="term" value="F:isomerase activity"/>
    <property type="evidence" value="ECO:0007669"/>
    <property type="project" value="UniProtKB-KW"/>
</dbReference>
<dbReference type="PANTHER" id="PTHR43489:SF6">
    <property type="entry name" value="HYDROXYPYRUVATE ISOMERASE-RELATED"/>
    <property type="match status" value="1"/>
</dbReference>
<reference evidence="4 5" key="1">
    <citation type="submission" date="2007-11" db="EMBL/GenBank/DDBJ databases">
        <authorList>
            <person name="Wagner-Dobler I."/>
            <person name="Ferriera S."/>
            <person name="Johnson J."/>
            <person name="Kravitz S."/>
            <person name="Beeson K."/>
            <person name="Sutton G."/>
            <person name="Rogers Y.-H."/>
            <person name="Friedman R."/>
            <person name="Frazier M."/>
            <person name="Venter J.C."/>
        </authorList>
    </citation>
    <scope>NUCLEOTIDE SEQUENCE [LARGE SCALE GENOMIC DNA]</scope>
    <source>
        <strain evidence="4 5">HEL-45</strain>
    </source>
</reference>
<sequence length="254" mass="27048">MPITPAANLSLLWSELPYLDRFDAAAQAGFGAVEVLFPYDVPAKETQRALLRNGLELVLINAPPPNYTGGAPGYAAIPGGEARFAHDMRRVWRYVEALRPKMVHVMAGEAEGPAAAATFVENLKHAAAEAPQGVTLMIEPLCPQAKPGYFLNDYAQAADLLAAADAPNVALQFDSFHAQMIHGDAVAVFKKYRQSIRHVQLGDTPDRGAPGTGAVDFDALFSALRAGYDGFVSGEYHPGGATEDTLGWVAALGE</sequence>
<evidence type="ECO:0000313" key="4">
    <source>
        <dbReference type="EMBL" id="EDQ06154.1"/>
    </source>
</evidence>
<organism evidence="4 5">
    <name type="scientific">Sulfitobacter indolifex HEL-45</name>
    <dbReference type="NCBI Taxonomy" id="391624"/>
    <lineage>
        <taxon>Bacteria</taxon>
        <taxon>Pseudomonadati</taxon>
        <taxon>Pseudomonadota</taxon>
        <taxon>Alphaproteobacteria</taxon>
        <taxon>Rhodobacterales</taxon>
        <taxon>Roseobacteraceae</taxon>
        <taxon>Sulfitobacter</taxon>
    </lineage>
</organism>
<dbReference type="Gene3D" id="3.20.20.150">
    <property type="entry name" value="Divalent-metal-dependent TIM barrel enzymes"/>
    <property type="match status" value="1"/>
</dbReference>
<dbReference type="InterPro" id="IPR026040">
    <property type="entry name" value="HyI-like"/>
</dbReference>
<keyword evidence="1 2" id="KW-0413">Isomerase</keyword>
<comment type="similarity">
    <text evidence="2">Belongs to the hyi family.</text>
</comment>
<dbReference type="RefSeq" id="WP_007118223.1">
    <property type="nucleotide sequence ID" value="NZ_ABID01000001.1"/>
</dbReference>
<name>A0ABM9X9D2_9RHOB</name>
<evidence type="ECO:0000256" key="1">
    <source>
        <dbReference type="ARBA" id="ARBA00023235"/>
    </source>
</evidence>
<dbReference type="PIRSF" id="PIRSF006241">
    <property type="entry name" value="HyI"/>
    <property type="match status" value="1"/>
</dbReference>
<accession>A0ABM9X9D2</accession>
<evidence type="ECO:0000313" key="5">
    <source>
        <dbReference type="Proteomes" id="UP000003257"/>
    </source>
</evidence>
<dbReference type="PANTHER" id="PTHR43489">
    <property type="entry name" value="ISOMERASE"/>
    <property type="match status" value="1"/>
</dbReference>
<dbReference type="SUPFAM" id="SSF51658">
    <property type="entry name" value="Xylose isomerase-like"/>
    <property type="match status" value="1"/>
</dbReference>
<gene>
    <name evidence="4" type="ORF">OIHEL45_05050</name>
</gene>
<dbReference type="Pfam" id="PF01261">
    <property type="entry name" value="AP_endonuc_2"/>
    <property type="match status" value="1"/>
</dbReference>
<dbReference type="EMBL" id="ABID01000001">
    <property type="protein sequence ID" value="EDQ06154.1"/>
    <property type="molecule type" value="Genomic_DNA"/>
</dbReference>
<dbReference type="InterPro" id="IPR050417">
    <property type="entry name" value="Sugar_Epim/Isomerase"/>
</dbReference>
<keyword evidence="5" id="KW-1185">Reference proteome</keyword>
<evidence type="ECO:0000259" key="3">
    <source>
        <dbReference type="Pfam" id="PF01261"/>
    </source>
</evidence>
<evidence type="ECO:0000256" key="2">
    <source>
        <dbReference type="PIRNR" id="PIRNR006241"/>
    </source>
</evidence>
<proteinExistence type="inferred from homology"/>
<feature type="domain" description="Xylose isomerase-like TIM barrel" evidence="3">
    <location>
        <begin position="22"/>
        <end position="250"/>
    </location>
</feature>
<dbReference type="InterPro" id="IPR013022">
    <property type="entry name" value="Xyl_isomerase-like_TIM-brl"/>
</dbReference>